<dbReference type="GO" id="GO:0046856">
    <property type="term" value="P:phosphatidylinositol dephosphorylation"/>
    <property type="evidence" value="ECO:0007669"/>
    <property type="project" value="InterPro"/>
</dbReference>
<feature type="compositionally biased region" description="Basic and acidic residues" evidence="1">
    <location>
        <begin position="120"/>
        <end position="132"/>
    </location>
</feature>
<organism evidence="3 4">
    <name type="scientific">Dreissena polymorpha</name>
    <name type="common">Zebra mussel</name>
    <name type="synonym">Mytilus polymorpha</name>
    <dbReference type="NCBI Taxonomy" id="45954"/>
    <lineage>
        <taxon>Eukaryota</taxon>
        <taxon>Metazoa</taxon>
        <taxon>Spiralia</taxon>
        <taxon>Lophotrochozoa</taxon>
        <taxon>Mollusca</taxon>
        <taxon>Bivalvia</taxon>
        <taxon>Autobranchia</taxon>
        <taxon>Heteroconchia</taxon>
        <taxon>Euheterodonta</taxon>
        <taxon>Imparidentia</taxon>
        <taxon>Neoheterodontei</taxon>
        <taxon>Myida</taxon>
        <taxon>Dreissenoidea</taxon>
        <taxon>Dreissenidae</taxon>
        <taxon>Dreissena</taxon>
    </lineage>
</organism>
<dbReference type="Proteomes" id="UP000828390">
    <property type="component" value="Unassembled WGS sequence"/>
</dbReference>
<name>A0A9D4FBD2_DREPO</name>
<dbReference type="AlphaFoldDB" id="A0A9D4FBD2"/>
<dbReference type="SUPFAM" id="SSF56219">
    <property type="entry name" value="DNase I-like"/>
    <property type="match status" value="1"/>
</dbReference>
<keyword evidence="4" id="KW-1185">Reference proteome</keyword>
<feature type="compositionally biased region" description="Polar residues" evidence="1">
    <location>
        <begin position="423"/>
        <end position="432"/>
    </location>
</feature>
<feature type="compositionally biased region" description="Basic and acidic residues" evidence="1">
    <location>
        <begin position="170"/>
        <end position="183"/>
    </location>
</feature>
<feature type="compositionally biased region" description="Polar residues" evidence="1">
    <location>
        <begin position="440"/>
        <end position="458"/>
    </location>
</feature>
<dbReference type="PANTHER" id="PTHR47039">
    <property type="entry name" value="INOSITOL POLYPHOSPHATE 5-PHOSPHATASE E"/>
    <property type="match status" value="1"/>
</dbReference>
<dbReference type="GO" id="GO:0016791">
    <property type="term" value="F:phosphatase activity"/>
    <property type="evidence" value="ECO:0007669"/>
    <property type="project" value="InterPro"/>
</dbReference>
<feature type="compositionally biased region" description="Polar residues" evidence="1">
    <location>
        <begin position="85"/>
        <end position="94"/>
    </location>
</feature>
<evidence type="ECO:0000313" key="3">
    <source>
        <dbReference type="EMBL" id="KAH3795147.1"/>
    </source>
</evidence>
<dbReference type="Gene3D" id="3.60.10.10">
    <property type="entry name" value="Endonuclease/exonuclease/phosphatase"/>
    <property type="match status" value="1"/>
</dbReference>
<dbReference type="InterPro" id="IPR053321">
    <property type="entry name" value="IPP-5-Phosphatase_Type_IV"/>
</dbReference>
<dbReference type="InterPro" id="IPR000300">
    <property type="entry name" value="IPPc"/>
</dbReference>
<comment type="caution">
    <text evidence="3">The sequence shown here is derived from an EMBL/GenBank/DDBJ whole genome shotgun (WGS) entry which is preliminary data.</text>
</comment>
<feature type="compositionally biased region" description="Basic residues" evidence="1">
    <location>
        <begin position="19"/>
        <end position="29"/>
    </location>
</feature>
<proteinExistence type="predicted"/>
<evidence type="ECO:0000313" key="4">
    <source>
        <dbReference type="Proteomes" id="UP000828390"/>
    </source>
</evidence>
<accession>A0A9D4FBD2</accession>
<feature type="region of interest" description="Disordered" evidence="1">
    <location>
        <begin position="423"/>
        <end position="459"/>
    </location>
</feature>
<reference evidence="3" key="2">
    <citation type="submission" date="2020-11" db="EMBL/GenBank/DDBJ databases">
        <authorList>
            <person name="McCartney M.A."/>
            <person name="Auch B."/>
            <person name="Kono T."/>
            <person name="Mallez S."/>
            <person name="Becker A."/>
            <person name="Gohl D.M."/>
            <person name="Silverstein K.A.T."/>
            <person name="Koren S."/>
            <person name="Bechman K.B."/>
            <person name="Herman A."/>
            <person name="Abrahante J.E."/>
            <person name="Garbe J."/>
        </authorList>
    </citation>
    <scope>NUCLEOTIDE SEQUENCE</scope>
    <source>
        <strain evidence="3">Duluth1</strain>
        <tissue evidence="3">Whole animal</tissue>
    </source>
</reference>
<feature type="compositionally biased region" description="Basic and acidic residues" evidence="1">
    <location>
        <begin position="305"/>
        <end position="315"/>
    </location>
</feature>
<reference evidence="3" key="1">
    <citation type="journal article" date="2019" name="bioRxiv">
        <title>The Genome of the Zebra Mussel, Dreissena polymorpha: A Resource for Invasive Species Research.</title>
        <authorList>
            <person name="McCartney M.A."/>
            <person name="Auch B."/>
            <person name="Kono T."/>
            <person name="Mallez S."/>
            <person name="Zhang Y."/>
            <person name="Obille A."/>
            <person name="Becker A."/>
            <person name="Abrahante J.E."/>
            <person name="Garbe J."/>
            <person name="Badalamenti J.P."/>
            <person name="Herman A."/>
            <person name="Mangelson H."/>
            <person name="Liachko I."/>
            <person name="Sullivan S."/>
            <person name="Sone E.D."/>
            <person name="Koren S."/>
            <person name="Silverstein K.A.T."/>
            <person name="Beckman K.B."/>
            <person name="Gohl D.M."/>
        </authorList>
    </citation>
    <scope>NUCLEOTIDE SEQUENCE</scope>
    <source>
        <strain evidence="3">Duluth1</strain>
        <tissue evidence="3">Whole animal</tissue>
    </source>
</reference>
<dbReference type="SMART" id="SM00128">
    <property type="entry name" value="IPPc"/>
    <property type="match status" value="1"/>
</dbReference>
<protein>
    <recommendedName>
        <fullName evidence="2">Inositol polyphosphate-related phosphatase domain-containing protein</fullName>
    </recommendedName>
</protein>
<feature type="domain" description="Inositol polyphosphate-related phosphatase" evidence="2">
    <location>
        <begin position="677"/>
        <end position="986"/>
    </location>
</feature>
<sequence length="1031" mass="114110">MDIDSEPTEGSLVNLRQKPPAKGRKKKSAAAKLAERKRRDSGGGSEFGSTASLQQGAEKESALTPKRNESKENINEPKVNGLSGTGTLLTSANKEVSGVTCGSKTDFKDTNGEINNGVKTNEDTTNSRENLSKKTSPPKPVPRKVSRRKPVDRNPFDPSNVTEGTVVSIYEKRDATRRSRKDSSSTSGSKPDLITDSDTSQKSNSKRDLFPQGEGSELKPRFGNSSLLAPSKTRGGLSSLGDLPALDGGSAQKLRGDDRLNPVPMDIDADSDQESNAGNDKHSDLISKNAPSDATVHRFRALRMTPDRSRSEESLKNAQFAPKPPSTPRSARRNSSKGEKRNREANSSDEGQDIDSKKQNSDGIKISENIGNYSLSNSQMADEEKMDVDHDIKIERKPAKGIVLHPDVKEVKDISELNVNQNMQDPEQSLSGENLVKPRVSQSQRTNVEISPDMSFNVSPDKYEFEISPEKRSNVSSAQSLDVDSVDKKGAVKNLAKTSARRLLPLDGSDLNTSEKPSLDTLGSASDLQAINSNYQKVLQGKTSSKELPTLAQNTPKPSGSGTMFDIVMPEPKPNAGKLAPIQPKNPPPPLTEDMKSQSMRVSYKTDPSYPLPKYFARSVSGGSTDRSKFETMSMRSNFALSAIPSLATKDARDRMRSHGGTSLLSSLELDRLFPDRKIGLWAGTWNMAEMKMTEECKAQLDDFLLPEASEFVQDIYAIGTQENAMNKKEWEITLQETIGPSHVLFHSVSHGALHLAVYIRRDLIWFCTVPEEDIVQTRAVTMVKTKGALAIGFHLFGTSFLFVNCHFAPGDEKKKERLDDFMKITKQLNLPRQNVNGSPNSSSSDVTTRYDCVFWMGDLNFRIEVYKGKQAVEDIVKYIEEQEHKNFEDLVAGDQLTKLIVEGKVFQGFQEGRINFRPTYKYDIGENTFDTSYKNRIPSYTDRVLFRAKKKNSIACTHYDSARSILISDHRPVFAIFEAAVQPARDCSLPLAAGQFDRSVYTEANKRRSMKIDVVNTLQNEKSSKTCVIQ</sequence>
<feature type="region of interest" description="Disordered" evidence="1">
    <location>
        <begin position="541"/>
        <end position="561"/>
    </location>
</feature>
<evidence type="ECO:0000256" key="1">
    <source>
        <dbReference type="SAM" id="MobiDB-lite"/>
    </source>
</evidence>
<feature type="compositionally biased region" description="Basic and acidic residues" evidence="1">
    <location>
        <begin position="336"/>
        <end position="346"/>
    </location>
</feature>
<dbReference type="EMBL" id="JAIWYP010000007">
    <property type="protein sequence ID" value="KAH3795147.1"/>
    <property type="molecule type" value="Genomic_DNA"/>
</dbReference>
<gene>
    <name evidence="3" type="ORF">DPMN_148694</name>
</gene>
<feature type="compositionally biased region" description="Basic and acidic residues" evidence="1">
    <location>
        <begin position="57"/>
        <end position="75"/>
    </location>
</feature>
<feature type="region of interest" description="Disordered" evidence="1">
    <location>
        <begin position="1"/>
        <end position="371"/>
    </location>
</feature>
<dbReference type="PANTHER" id="PTHR47039:SF1">
    <property type="entry name" value="INOSITOL POLYPHOSPHATE 5-PHOSPHATASE E"/>
    <property type="match status" value="1"/>
</dbReference>
<dbReference type="InterPro" id="IPR036691">
    <property type="entry name" value="Endo/exonu/phosph_ase_sf"/>
</dbReference>
<dbReference type="Pfam" id="PF22669">
    <property type="entry name" value="Exo_endo_phos2"/>
    <property type="match status" value="1"/>
</dbReference>
<evidence type="ECO:0000259" key="2">
    <source>
        <dbReference type="SMART" id="SM00128"/>
    </source>
</evidence>